<sequence length="56" mass="6515">MNAPFNLFTRSTDAAQSLPMLHSNNLFALGREIRIMHAGEEYRLRLTRNNRLILTK</sequence>
<evidence type="ECO:0000313" key="1">
    <source>
        <dbReference type="EMBL" id="KXZ63791.1"/>
    </source>
</evidence>
<dbReference type="GeneID" id="303682454"/>
<dbReference type="EMBL" id="JRUE01000231">
    <property type="protein sequence ID" value="KXZ64359.1"/>
    <property type="molecule type" value="Genomic_DNA"/>
</dbReference>
<comment type="caution">
    <text evidence="2">The sequence shown here is derived from an EMBL/GenBank/DDBJ whole genome shotgun (WGS) entry which is preliminary data.</text>
</comment>
<proteinExistence type="predicted"/>
<dbReference type="Pfam" id="PF10636">
    <property type="entry name" value="hemP"/>
    <property type="match status" value="1"/>
</dbReference>
<dbReference type="Proteomes" id="UP000075544">
    <property type="component" value="Unassembled WGS sequence"/>
</dbReference>
<dbReference type="AlphaFoldDB" id="A0A150HK67"/>
<evidence type="ECO:0000313" key="2">
    <source>
        <dbReference type="EMBL" id="KXZ64319.1"/>
    </source>
</evidence>
<evidence type="ECO:0000313" key="5">
    <source>
        <dbReference type="Proteomes" id="UP000075544"/>
    </source>
</evidence>
<gene>
    <name evidence="4" type="ORF">AVENLUH13518_00420</name>
    <name evidence="3" type="ORF">AVENLUH5627_03077</name>
    <name evidence="2" type="ORF">AVENLUH5627_03102</name>
    <name evidence="1" type="ORF">AVENLUH5627_03237</name>
</gene>
<evidence type="ECO:0000313" key="6">
    <source>
        <dbReference type="Proteomes" id="UP000075680"/>
    </source>
</evidence>
<evidence type="ECO:0000313" key="4">
    <source>
        <dbReference type="EMBL" id="KXZ72553.1"/>
    </source>
</evidence>
<dbReference type="EMBL" id="JRUE01000240">
    <property type="protein sequence ID" value="KXZ63791.1"/>
    <property type="molecule type" value="Genomic_DNA"/>
</dbReference>
<reference evidence="5 6" key="1">
    <citation type="journal article" date="2016" name="Sci. Rep.">
        <title>Genomic and phenotypic characterization of the species Acinetobacter venetianus.</title>
        <authorList>
            <person name="Fondi M."/>
            <person name="Maida I."/>
            <person name="Perrin E."/>
            <person name="Orlandini V."/>
            <person name="La Torre L."/>
            <person name="Bosi E."/>
            <person name="Negroni A."/>
            <person name="Zanaroli G."/>
            <person name="Fava F."/>
            <person name="Decorosi F."/>
            <person name="Giovannetti L."/>
            <person name="Viti C."/>
            <person name="Vaneechoutte M."/>
            <person name="Dijkshoorn L."/>
            <person name="Fani R."/>
        </authorList>
    </citation>
    <scope>NUCLEOTIDE SEQUENCE [LARGE SCALE GENOMIC DNA]</scope>
    <source>
        <strain evidence="4 5">LUH13518</strain>
        <strain evidence="2 6">LUH5627</strain>
    </source>
</reference>
<protein>
    <submittedName>
        <fullName evidence="2">Hemin uptake protein hemP</fullName>
    </submittedName>
</protein>
<dbReference type="InterPro" id="IPR019600">
    <property type="entry name" value="Hemin_uptake_protein_HemP"/>
</dbReference>
<accession>A0A150HK67</accession>
<dbReference type="EMBL" id="JRHX01000024">
    <property type="protein sequence ID" value="KXZ72553.1"/>
    <property type="molecule type" value="Genomic_DNA"/>
</dbReference>
<name>A0A150HK67_9GAMM</name>
<dbReference type="Gene3D" id="2.10.70.10">
    <property type="entry name" value="Complement Module, domain 1"/>
    <property type="match status" value="1"/>
</dbReference>
<dbReference type="RefSeq" id="WP_004661888.1">
    <property type="nucleotide sequence ID" value="NZ_BCLZ01000001.1"/>
</dbReference>
<dbReference type="PATRIC" id="fig|52133.18.peg.3153"/>
<dbReference type="Proteomes" id="UP000075680">
    <property type="component" value="Unassembled WGS sequence"/>
</dbReference>
<dbReference type="EMBL" id="JRUE01000232">
    <property type="protein sequence ID" value="KXZ64319.1"/>
    <property type="molecule type" value="Genomic_DNA"/>
</dbReference>
<evidence type="ECO:0000313" key="3">
    <source>
        <dbReference type="EMBL" id="KXZ64359.1"/>
    </source>
</evidence>
<organism evidence="2 6">
    <name type="scientific">Acinetobacter venetianus</name>
    <dbReference type="NCBI Taxonomy" id="52133"/>
    <lineage>
        <taxon>Bacteria</taxon>
        <taxon>Pseudomonadati</taxon>
        <taxon>Pseudomonadota</taxon>
        <taxon>Gammaproteobacteria</taxon>
        <taxon>Moraxellales</taxon>
        <taxon>Moraxellaceae</taxon>
        <taxon>Acinetobacter</taxon>
    </lineage>
</organism>